<protein>
    <submittedName>
        <fullName evidence="1">Uncharacterized protein</fullName>
    </submittedName>
</protein>
<dbReference type="AlphaFoldDB" id="A0A1I0MG74"/>
<evidence type="ECO:0000313" key="1">
    <source>
        <dbReference type="EMBL" id="SEV87397.1"/>
    </source>
</evidence>
<reference evidence="2" key="1">
    <citation type="submission" date="2016-10" db="EMBL/GenBank/DDBJ databases">
        <authorList>
            <person name="Varghese N."/>
        </authorList>
    </citation>
    <scope>NUCLEOTIDE SEQUENCE [LARGE SCALE GENOMIC DNA]</scope>
    <source>
        <strain evidence="2">CGMCC 1.12284</strain>
    </source>
</reference>
<dbReference type="RefSeq" id="WP_173424925.1">
    <property type="nucleotide sequence ID" value="NZ_FOIS01000001.1"/>
</dbReference>
<dbReference type="Proteomes" id="UP000183275">
    <property type="component" value="Unassembled WGS sequence"/>
</dbReference>
<sequence>MAESEERAKSAAVCENCDEIVTVWIWPDGDIQPIGDSNPCSCVDPEFRILNADPRST</sequence>
<accession>A0A1I0MG74</accession>
<keyword evidence="2" id="KW-1185">Reference proteome</keyword>
<organism evidence="1 2">
    <name type="scientific">Natrinema salifodinae</name>
    <dbReference type="NCBI Taxonomy" id="1202768"/>
    <lineage>
        <taxon>Archaea</taxon>
        <taxon>Methanobacteriati</taxon>
        <taxon>Methanobacteriota</taxon>
        <taxon>Stenosarchaea group</taxon>
        <taxon>Halobacteria</taxon>
        <taxon>Halobacteriales</taxon>
        <taxon>Natrialbaceae</taxon>
        <taxon>Natrinema</taxon>
    </lineage>
</organism>
<dbReference type="OrthoDB" id="179483at2157"/>
<evidence type="ECO:0000313" key="2">
    <source>
        <dbReference type="Proteomes" id="UP000183275"/>
    </source>
</evidence>
<dbReference type="EMBL" id="FOIS01000001">
    <property type="protein sequence ID" value="SEV87397.1"/>
    <property type="molecule type" value="Genomic_DNA"/>
</dbReference>
<gene>
    <name evidence="1" type="ORF">SAMN05216285_0936</name>
</gene>
<name>A0A1I0MG74_9EURY</name>
<proteinExistence type="predicted"/>